<evidence type="ECO:0000256" key="1">
    <source>
        <dbReference type="SAM" id="SignalP"/>
    </source>
</evidence>
<dbReference type="InterPro" id="IPR009739">
    <property type="entry name" value="LprI-like_N"/>
</dbReference>
<feature type="signal peptide" evidence="1">
    <location>
        <begin position="1"/>
        <end position="19"/>
    </location>
</feature>
<dbReference type="Proteomes" id="UP001143349">
    <property type="component" value="Unassembled WGS sequence"/>
</dbReference>
<keyword evidence="4" id="KW-1185">Reference proteome</keyword>
<dbReference type="Pfam" id="PF07007">
    <property type="entry name" value="LprI"/>
    <property type="match status" value="1"/>
</dbReference>
<accession>A0AAD3P1M2</accession>
<reference evidence="3" key="1">
    <citation type="journal article" date="2014" name="Int. J. Syst. Evol. Microbiol.">
        <title>Complete genome sequence of Corynebacterium casei LMG S-19264T (=DSM 44701T), isolated from a smear-ripened cheese.</title>
        <authorList>
            <consortium name="US DOE Joint Genome Institute (JGI-PGF)"/>
            <person name="Walter F."/>
            <person name="Albersmeier A."/>
            <person name="Kalinowski J."/>
            <person name="Ruckert C."/>
        </authorList>
    </citation>
    <scope>NUCLEOTIDE SEQUENCE</scope>
    <source>
        <strain evidence="3">VKM B-2222</strain>
    </source>
</reference>
<dbReference type="AlphaFoldDB" id="A0AAD3P1M2"/>
<dbReference type="EMBL" id="BSFH01000097">
    <property type="protein sequence ID" value="GLK65980.1"/>
    <property type="molecule type" value="Genomic_DNA"/>
</dbReference>
<name>A0AAD3P1M2_9RHOB</name>
<feature type="chain" id="PRO_5041985868" description="Lysozyme inhibitor LprI-like N-terminal domain-containing protein" evidence="1">
    <location>
        <begin position="20"/>
        <end position="154"/>
    </location>
</feature>
<dbReference type="Gene3D" id="1.20.1270.180">
    <property type="match status" value="1"/>
</dbReference>
<evidence type="ECO:0000259" key="2">
    <source>
        <dbReference type="Pfam" id="PF07007"/>
    </source>
</evidence>
<evidence type="ECO:0000313" key="4">
    <source>
        <dbReference type="Proteomes" id="UP001143349"/>
    </source>
</evidence>
<keyword evidence="1" id="KW-0732">Signal</keyword>
<gene>
    <name evidence="3" type="ORF">GCM10017635_34570</name>
</gene>
<comment type="caution">
    <text evidence="3">The sequence shown here is derived from an EMBL/GenBank/DDBJ whole genome shotgun (WGS) entry which is preliminary data.</text>
</comment>
<protein>
    <recommendedName>
        <fullName evidence="2">Lysozyme inhibitor LprI-like N-terminal domain-containing protein</fullName>
    </recommendedName>
</protein>
<evidence type="ECO:0000313" key="3">
    <source>
        <dbReference type="EMBL" id="GLK65980.1"/>
    </source>
</evidence>
<sequence>MKPLAAAGLVALLAIPVHAGDASGFDPAAIDQCLEGAVTQGARADCADAGMEACLTYTRGKYTGDDPDFPMANCLDASHQAWEAQLTTLYEAALAAGGTPEGLREMERSWIAFRKALCASAGVGKEGGDLAHARCLRNETARQAALLMELGPQE</sequence>
<proteinExistence type="predicted"/>
<reference evidence="3" key="2">
    <citation type="submission" date="2023-01" db="EMBL/GenBank/DDBJ databases">
        <authorList>
            <person name="Sun Q."/>
            <person name="Evtushenko L."/>
        </authorList>
    </citation>
    <scope>NUCLEOTIDE SEQUENCE</scope>
    <source>
        <strain evidence="3">VKM B-2222</strain>
    </source>
</reference>
<feature type="domain" description="Lysozyme inhibitor LprI-like N-terminal" evidence="2">
    <location>
        <begin position="70"/>
        <end position="145"/>
    </location>
</feature>
<dbReference type="RefSeq" id="WP_010396273.1">
    <property type="nucleotide sequence ID" value="NZ_BSFH01000097.1"/>
</dbReference>
<organism evidence="3 4">
    <name type="scientific">Paracoccus kondratievae</name>
    <dbReference type="NCBI Taxonomy" id="135740"/>
    <lineage>
        <taxon>Bacteria</taxon>
        <taxon>Pseudomonadati</taxon>
        <taxon>Pseudomonadota</taxon>
        <taxon>Alphaproteobacteria</taxon>
        <taxon>Rhodobacterales</taxon>
        <taxon>Paracoccaceae</taxon>
        <taxon>Paracoccus</taxon>
    </lineage>
</organism>